<evidence type="ECO:0000256" key="1">
    <source>
        <dbReference type="ARBA" id="ARBA00022884"/>
    </source>
</evidence>
<comment type="caution">
    <text evidence="4">The sequence shown here is derived from an EMBL/GenBank/DDBJ whole genome shotgun (WGS) entry which is preliminary data.</text>
</comment>
<organism evidence="4 5">
    <name type="scientific">Halteria grandinella</name>
    <dbReference type="NCBI Taxonomy" id="5974"/>
    <lineage>
        <taxon>Eukaryota</taxon>
        <taxon>Sar</taxon>
        <taxon>Alveolata</taxon>
        <taxon>Ciliophora</taxon>
        <taxon>Intramacronucleata</taxon>
        <taxon>Spirotrichea</taxon>
        <taxon>Stichotrichia</taxon>
        <taxon>Sporadotrichida</taxon>
        <taxon>Halteriidae</taxon>
        <taxon>Halteria</taxon>
    </lineage>
</organism>
<keyword evidence="5" id="KW-1185">Reference proteome</keyword>
<dbReference type="InterPro" id="IPR007201">
    <property type="entry name" value="Mei2-like_Rrm_C"/>
</dbReference>
<keyword evidence="1 2" id="KW-0694">RNA-binding</keyword>
<protein>
    <recommendedName>
        <fullName evidence="3">RRM domain-containing protein</fullName>
    </recommendedName>
</protein>
<dbReference type="InterPro" id="IPR035979">
    <property type="entry name" value="RBD_domain_sf"/>
</dbReference>
<dbReference type="PANTHER" id="PTHR23189">
    <property type="entry name" value="RNA RECOGNITION MOTIF-CONTAINING"/>
    <property type="match status" value="1"/>
</dbReference>
<dbReference type="SUPFAM" id="SSF54928">
    <property type="entry name" value="RNA-binding domain, RBD"/>
    <property type="match status" value="1"/>
</dbReference>
<dbReference type="Proteomes" id="UP000785679">
    <property type="component" value="Unassembled WGS sequence"/>
</dbReference>
<evidence type="ECO:0000256" key="2">
    <source>
        <dbReference type="PROSITE-ProRule" id="PRU00176"/>
    </source>
</evidence>
<proteinExistence type="predicted"/>
<dbReference type="PROSITE" id="PS50102">
    <property type="entry name" value="RRM"/>
    <property type="match status" value="1"/>
</dbReference>
<dbReference type="InterPro" id="IPR000504">
    <property type="entry name" value="RRM_dom"/>
</dbReference>
<dbReference type="AlphaFoldDB" id="A0A8J8T1M6"/>
<dbReference type="EMBL" id="RRYP01010151">
    <property type="protein sequence ID" value="TNV78575.1"/>
    <property type="molecule type" value="Genomic_DNA"/>
</dbReference>
<reference evidence="4" key="1">
    <citation type="submission" date="2019-06" db="EMBL/GenBank/DDBJ databases">
        <authorList>
            <person name="Zheng W."/>
        </authorList>
    </citation>
    <scope>NUCLEOTIDE SEQUENCE</scope>
    <source>
        <strain evidence="4">QDHG01</strain>
    </source>
</reference>
<sequence>MNPESHDHLKHPPSIFLRTKKEDPYNLLLPPSVTSLGIKSRPPTSQEAALFRISPERILSDKRTSLMIKNIPNKYTQRTLKETLEESHRQAFDFLYLPIDFKNGCNVGYAFINMRNAEAVLTFYRKYNGQRWSMFNSEKVCEITYARLQGFKAMHRHFQTSTIKKLEDAKMKPVIIR</sequence>
<dbReference type="GO" id="GO:0003723">
    <property type="term" value="F:RNA binding"/>
    <property type="evidence" value="ECO:0007669"/>
    <property type="project" value="UniProtKB-UniRule"/>
</dbReference>
<accession>A0A8J8T1M6</accession>
<evidence type="ECO:0000313" key="5">
    <source>
        <dbReference type="Proteomes" id="UP000785679"/>
    </source>
</evidence>
<dbReference type="InterPro" id="IPR012677">
    <property type="entry name" value="Nucleotide-bd_a/b_plait_sf"/>
</dbReference>
<feature type="domain" description="RRM" evidence="3">
    <location>
        <begin position="64"/>
        <end position="148"/>
    </location>
</feature>
<gene>
    <name evidence="4" type="ORF">FGO68_gene14596</name>
</gene>
<evidence type="ECO:0000259" key="3">
    <source>
        <dbReference type="PROSITE" id="PS50102"/>
    </source>
</evidence>
<name>A0A8J8T1M6_HALGN</name>
<dbReference type="Gene3D" id="3.30.70.330">
    <property type="match status" value="1"/>
</dbReference>
<evidence type="ECO:0000313" key="4">
    <source>
        <dbReference type="EMBL" id="TNV78575.1"/>
    </source>
</evidence>
<dbReference type="Pfam" id="PF04059">
    <property type="entry name" value="RRM_2"/>
    <property type="match status" value="1"/>
</dbReference>
<dbReference type="OrthoDB" id="417481at2759"/>